<dbReference type="CDD" id="cd01427">
    <property type="entry name" value="HAD_like"/>
    <property type="match status" value="1"/>
</dbReference>
<reference evidence="1" key="1">
    <citation type="submission" date="2019-08" db="EMBL/GenBank/DDBJ databases">
        <authorList>
            <person name="Kucharzyk K."/>
            <person name="Murdoch R.W."/>
            <person name="Higgins S."/>
            <person name="Loffler F."/>
        </authorList>
    </citation>
    <scope>NUCLEOTIDE SEQUENCE</scope>
</reference>
<proteinExistence type="predicted"/>
<dbReference type="Gene3D" id="3.40.50.1000">
    <property type="entry name" value="HAD superfamily/HAD-like"/>
    <property type="match status" value="1"/>
</dbReference>
<dbReference type="InterPro" id="IPR023214">
    <property type="entry name" value="HAD_sf"/>
</dbReference>
<accession>A0A645GB40</accession>
<gene>
    <name evidence="1" type="ORF">SDC9_168482</name>
</gene>
<dbReference type="InterPro" id="IPR036412">
    <property type="entry name" value="HAD-like_sf"/>
</dbReference>
<name>A0A645GB40_9ZZZZ</name>
<organism evidence="1">
    <name type="scientific">bioreactor metagenome</name>
    <dbReference type="NCBI Taxonomy" id="1076179"/>
    <lineage>
        <taxon>unclassified sequences</taxon>
        <taxon>metagenomes</taxon>
        <taxon>ecological metagenomes</taxon>
    </lineage>
</organism>
<protein>
    <recommendedName>
        <fullName evidence="2">Phosphoglycolate phosphatase</fullName>
    </recommendedName>
</protein>
<comment type="caution">
    <text evidence="1">The sequence shown here is derived from an EMBL/GenBank/DDBJ whole genome shotgun (WGS) entry which is preliminary data.</text>
</comment>
<dbReference type="SUPFAM" id="SSF56784">
    <property type="entry name" value="HAD-like"/>
    <property type="match status" value="1"/>
</dbReference>
<evidence type="ECO:0000313" key="1">
    <source>
        <dbReference type="EMBL" id="MPN21103.1"/>
    </source>
</evidence>
<dbReference type="EMBL" id="VSSQ01068996">
    <property type="protein sequence ID" value="MPN21103.1"/>
    <property type="molecule type" value="Genomic_DNA"/>
</dbReference>
<dbReference type="AlphaFoldDB" id="A0A645GB40"/>
<evidence type="ECO:0008006" key="2">
    <source>
        <dbReference type="Google" id="ProtNLM"/>
    </source>
</evidence>
<sequence length="144" mass="15827">MRAVTRPTELPRKIIDTLKGKGYNLILATNPLFPAVGVETRLAWIDLSPSDFSLVTTYENSTFCKPFPGYYKEILEKTGKRAADCRMIGNNPVEDMVAAKLGMDVFLVTDCLENDGNVPLDGFPQGSLADVLSWAQTLPECPTV</sequence>
<dbReference type="Pfam" id="PF13242">
    <property type="entry name" value="Hydrolase_like"/>
    <property type="match status" value="1"/>
</dbReference>